<dbReference type="InterPro" id="IPR008266">
    <property type="entry name" value="Tyr_kinase_AS"/>
</dbReference>
<keyword evidence="6" id="KW-0808">Transferase</keyword>
<dbReference type="FunFam" id="3.80.10.10:FF:000095">
    <property type="entry name" value="LRR receptor-like serine/threonine-protein kinase GSO1"/>
    <property type="match status" value="1"/>
</dbReference>
<dbReference type="FunFam" id="3.80.10.10:FF:000453">
    <property type="entry name" value="Leucine-rich receptor-like protein kinase family protein"/>
    <property type="match status" value="1"/>
</dbReference>
<evidence type="ECO:0000256" key="13">
    <source>
        <dbReference type="ARBA" id="ARBA00022759"/>
    </source>
</evidence>
<accession>A0A1R3HER9</accession>
<dbReference type="InterPro" id="IPR001611">
    <property type="entry name" value="Leu-rich_rpt"/>
</dbReference>
<dbReference type="EC" id="2.7.11.1" evidence="2"/>
<gene>
    <name evidence="26" type="ORF">CCACVL1_19804</name>
</gene>
<keyword evidence="11" id="KW-0677">Repeat</keyword>
<dbReference type="CDD" id="cd00303">
    <property type="entry name" value="retropepsin_like"/>
    <property type="match status" value="1"/>
</dbReference>
<evidence type="ECO:0000256" key="18">
    <source>
        <dbReference type="ARBA" id="ARBA00022989"/>
    </source>
</evidence>
<comment type="catalytic activity">
    <reaction evidence="22">
        <text>L-threonyl-[protein] + ATP = O-phospho-L-threonyl-[protein] + ADP + H(+)</text>
        <dbReference type="Rhea" id="RHEA:46608"/>
        <dbReference type="Rhea" id="RHEA-COMP:11060"/>
        <dbReference type="Rhea" id="RHEA-COMP:11605"/>
        <dbReference type="ChEBI" id="CHEBI:15378"/>
        <dbReference type="ChEBI" id="CHEBI:30013"/>
        <dbReference type="ChEBI" id="CHEBI:30616"/>
        <dbReference type="ChEBI" id="CHEBI:61977"/>
        <dbReference type="ChEBI" id="CHEBI:456216"/>
        <dbReference type="EC" id="2.7.11.1"/>
    </reaction>
</comment>
<comment type="caution">
    <text evidence="26">The sequence shown here is derived from an EMBL/GenBank/DDBJ whole genome shotgun (WGS) entry which is preliminary data.</text>
</comment>
<dbReference type="InterPro" id="IPR041577">
    <property type="entry name" value="RT_RNaseH_2"/>
</dbReference>
<evidence type="ECO:0000256" key="4">
    <source>
        <dbReference type="ARBA" id="ARBA00022614"/>
    </source>
</evidence>
<keyword evidence="20" id="KW-0675">Receptor</keyword>
<evidence type="ECO:0000259" key="25">
    <source>
        <dbReference type="PROSITE" id="PS50878"/>
    </source>
</evidence>
<dbReference type="PROSITE" id="PS50011">
    <property type="entry name" value="PROTEIN_KINASE_DOM"/>
    <property type="match status" value="1"/>
</dbReference>
<keyword evidence="27" id="KW-1185">Reference proteome</keyword>
<dbReference type="GO" id="GO:0003964">
    <property type="term" value="F:RNA-directed DNA polymerase activity"/>
    <property type="evidence" value="ECO:0007669"/>
    <property type="project" value="UniProtKB-KW"/>
</dbReference>
<evidence type="ECO:0000256" key="12">
    <source>
        <dbReference type="ARBA" id="ARBA00022741"/>
    </source>
</evidence>
<keyword evidence="9" id="KW-0540">Nuclease</keyword>
<sequence length="890" mass="99135">MDISYNNLYGSIPQQVMNLKNLVALNLSGNKLTGQIPLGFGLLTNLTQLQMRANWFNSFIPAEIGNLKALMVLDLSHCGIIGQIPSTFGQLASLTFLSLAGNQINGSIPLEIGNLKDLVTLDLSDNMLVGQLNTLGNLTKLEYLDLHNNNQINGLIPSEIRNLRELIYLDFSFNRLTGPIPSSIGHLLKLEDLYLNSNRITGSIPSNIGDLKKLRDLNLHSNFLEGPIPKEIGNLKAVISLDLSSNNLTGPIPFQIGNLGSLTLLDLSYNQLNGPIPPQIGSLLRVLKNDVEAVELDWKKRVNVVKSTTHALSYLHYECTPIIVHRDISSSNILLNSDLEAFVSDFGTARILDPDSLNQTRLIGTYGYVAPELAYTRVVTEKCDVYSFGVLALETLSSDPGAGKMTKADDFFNLDQTPTDLKVKMASMNMEGEALVWQQNLVLYTDHGGDLTWEDTHNFLDVNVAKKLGCKIIQVKPMKVDVANGNSLACFAACKNLSWTLQGSLFVTDVLLLPLGSCDMVLGVQWLETLGDINWNFKELRMEFTVNGRKFVLRGGNMAQKFKTVGAKAMDKAISQGGECSLVHINCIQVQGKAVVELNNITLQTDGMEQIPPTIQDLLEKALNNNKVKDKYPIPIIDELLDELHGAVWFSKIDLRSRYHQIRMYPLDVHKTAFKTHDGHYEFVVMPFGLTNAPFTFQGLMNDVFRTHLRKFILVFFDDILIYNKNLVDHLEHLQTTFELLRQHTLFAKRSKCSFAQHKVEYLGHFITTKGVETDPKKITTIINWPTPKNVTELRGFLGLTGYYRRFVQNYGAICRPLHDLLKNDGFEWGDSASKAFLELKQAMTNPLVLALPDFTKAFVVETDASGFAIGAVLMQVLQRPGPGSPNPTV</sequence>
<dbReference type="Pfam" id="PF00078">
    <property type="entry name" value="RVT_1"/>
    <property type="match status" value="1"/>
</dbReference>
<keyword evidence="21" id="KW-0325">Glycoprotein</keyword>
<dbReference type="FunFam" id="3.30.70.270:FF:000020">
    <property type="entry name" value="Transposon Tf2-6 polyprotein-like Protein"/>
    <property type="match status" value="1"/>
</dbReference>
<dbReference type="GO" id="GO:0005524">
    <property type="term" value="F:ATP binding"/>
    <property type="evidence" value="ECO:0007669"/>
    <property type="project" value="UniProtKB-KW"/>
</dbReference>
<keyword evidence="14" id="KW-0418">Kinase</keyword>
<evidence type="ECO:0000256" key="19">
    <source>
        <dbReference type="ARBA" id="ARBA00023136"/>
    </source>
</evidence>
<dbReference type="InterPro" id="IPR032675">
    <property type="entry name" value="LRR_dom_sf"/>
</dbReference>
<evidence type="ECO:0000256" key="17">
    <source>
        <dbReference type="ARBA" id="ARBA00022918"/>
    </source>
</evidence>
<evidence type="ECO:0000256" key="15">
    <source>
        <dbReference type="ARBA" id="ARBA00022801"/>
    </source>
</evidence>
<keyword evidence="12" id="KW-0547">Nucleotide-binding</keyword>
<dbReference type="PANTHER" id="PTHR48053">
    <property type="entry name" value="LEUCINE RICH REPEAT FAMILY PROTEIN, EXPRESSED"/>
    <property type="match status" value="1"/>
</dbReference>
<keyword evidence="5" id="KW-0645">Protease</keyword>
<dbReference type="PROSITE" id="PS50878">
    <property type="entry name" value="RT_POL"/>
    <property type="match status" value="1"/>
</dbReference>
<keyword evidence="18" id="KW-1133">Transmembrane helix</keyword>
<dbReference type="Gene3D" id="1.10.510.10">
    <property type="entry name" value="Transferase(Phosphotransferase) domain 1"/>
    <property type="match status" value="1"/>
</dbReference>
<dbReference type="Gramene" id="OMO68849">
    <property type="protein sequence ID" value="OMO68849"/>
    <property type="gene ID" value="CCACVL1_19804"/>
</dbReference>
<dbReference type="Gene3D" id="3.30.70.270">
    <property type="match status" value="2"/>
</dbReference>
<dbReference type="InterPro" id="IPR003591">
    <property type="entry name" value="Leu-rich_rpt_typical-subtyp"/>
</dbReference>
<comment type="subcellular location">
    <subcellularLocation>
        <location evidence="1">Membrane</location>
        <topology evidence="1">Single-pass type I membrane protein</topology>
    </subcellularLocation>
</comment>
<dbReference type="GO" id="GO:0004519">
    <property type="term" value="F:endonuclease activity"/>
    <property type="evidence" value="ECO:0007669"/>
    <property type="project" value="UniProtKB-KW"/>
</dbReference>
<dbReference type="EMBL" id="AWWV01012147">
    <property type="protein sequence ID" value="OMO68849.1"/>
    <property type="molecule type" value="Genomic_DNA"/>
</dbReference>
<keyword evidence="3" id="KW-0723">Serine/threonine-protein kinase</keyword>
<dbReference type="InterPro" id="IPR051716">
    <property type="entry name" value="Plant_RL_S/T_kinase"/>
</dbReference>
<dbReference type="GO" id="GO:0006508">
    <property type="term" value="P:proteolysis"/>
    <property type="evidence" value="ECO:0007669"/>
    <property type="project" value="UniProtKB-KW"/>
</dbReference>
<dbReference type="PANTHER" id="PTHR48053:SF126">
    <property type="entry name" value="MDIS1-INTERACTING RECEPTOR LIKE KINASE 2-LIKE ISOFORM X1"/>
    <property type="match status" value="1"/>
</dbReference>
<keyword evidence="7" id="KW-0812">Transmembrane</keyword>
<dbReference type="Gene3D" id="3.10.10.10">
    <property type="entry name" value="HIV Type 1 Reverse Transcriptase, subunit A, domain 1"/>
    <property type="match status" value="1"/>
</dbReference>
<evidence type="ECO:0000256" key="11">
    <source>
        <dbReference type="ARBA" id="ARBA00022737"/>
    </source>
</evidence>
<dbReference type="Gene3D" id="2.40.70.10">
    <property type="entry name" value="Acid Proteases"/>
    <property type="match status" value="1"/>
</dbReference>
<evidence type="ECO:0000256" key="22">
    <source>
        <dbReference type="ARBA" id="ARBA00047899"/>
    </source>
</evidence>
<dbReference type="InterPro" id="IPR055414">
    <property type="entry name" value="LRR_R13L4/SHOC2-like"/>
</dbReference>
<comment type="catalytic activity">
    <reaction evidence="23">
        <text>L-seryl-[protein] + ATP = O-phospho-L-seryl-[protein] + ADP + H(+)</text>
        <dbReference type="Rhea" id="RHEA:17989"/>
        <dbReference type="Rhea" id="RHEA-COMP:9863"/>
        <dbReference type="Rhea" id="RHEA-COMP:11604"/>
        <dbReference type="ChEBI" id="CHEBI:15378"/>
        <dbReference type="ChEBI" id="CHEBI:29999"/>
        <dbReference type="ChEBI" id="CHEBI:30616"/>
        <dbReference type="ChEBI" id="CHEBI:83421"/>
        <dbReference type="ChEBI" id="CHEBI:456216"/>
        <dbReference type="EC" id="2.7.11.1"/>
    </reaction>
</comment>
<dbReference type="GO" id="GO:0004674">
    <property type="term" value="F:protein serine/threonine kinase activity"/>
    <property type="evidence" value="ECO:0007669"/>
    <property type="project" value="UniProtKB-KW"/>
</dbReference>
<dbReference type="Pfam" id="PF00560">
    <property type="entry name" value="LRR_1"/>
    <property type="match status" value="3"/>
</dbReference>
<keyword evidence="19" id="KW-0472">Membrane</keyword>
<feature type="domain" description="Protein kinase" evidence="24">
    <location>
        <begin position="173"/>
        <end position="460"/>
    </location>
</feature>
<evidence type="ECO:0000256" key="6">
    <source>
        <dbReference type="ARBA" id="ARBA00022679"/>
    </source>
</evidence>
<dbReference type="Pfam" id="PF23598">
    <property type="entry name" value="LRR_14"/>
    <property type="match status" value="1"/>
</dbReference>
<dbReference type="GO" id="GO:0009791">
    <property type="term" value="P:post-embryonic development"/>
    <property type="evidence" value="ECO:0007669"/>
    <property type="project" value="UniProtKB-ARBA"/>
</dbReference>
<dbReference type="SUPFAM" id="SSF52058">
    <property type="entry name" value="L domain-like"/>
    <property type="match status" value="1"/>
</dbReference>
<evidence type="ECO:0000256" key="1">
    <source>
        <dbReference type="ARBA" id="ARBA00004479"/>
    </source>
</evidence>
<dbReference type="Gene3D" id="3.80.10.10">
    <property type="entry name" value="Ribonuclease Inhibitor"/>
    <property type="match status" value="3"/>
</dbReference>
<dbReference type="SUPFAM" id="SSF56112">
    <property type="entry name" value="Protein kinase-like (PK-like)"/>
    <property type="match status" value="1"/>
</dbReference>
<dbReference type="SMART" id="SM00369">
    <property type="entry name" value="LRR_TYP"/>
    <property type="match status" value="6"/>
</dbReference>
<evidence type="ECO:0000256" key="21">
    <source>
        <dbReference type="ARBA" id="ARBA00023180"/>
    </source>
</evidence>
<dbReference type="OrthoDB" id="1667550at2759"/>
<dbReference type="OMA" id="RTHTIVT"/>
<dbReference type="Pfam" id="PF00069">
    <property type="entry name" value="Pkinase"/>
    <property type="match status" value="1"/>
</dbReference>
<dbReference type="InterPro" id="IPR021109">
    <property type="entry name" value="Peptidase_aspartic_dom_sf"/>
</dbReference>
<dbReference type="InterPro" id="IPR000477">
    <property type="entry name" value="RT_dom"/>
</dbReference>
<protein>
    <recommendedName>
        <fullName evidence="2">non-specific serine/threonine protein kinase</fullName>
        <ecNumber evidence="2">2.7.11.1</ecNumber>
    </recommendedName>
</protein>
<evidence type="ECO:0000259" key="24">
    <source>
        <dbReference type="PROSITE" id="PS50011"/>
    </source>
</evidence>
<dbReference type="GO" id="GO:0006952">
    <property type="term" value="P:defense response"/>
    <property type="evidence" value="ECO:0007669"/>
    <property type="project" value="UniProtKB-ARBA"/>
</dbReference>
<dbReference type="GO" id="GO:0008233">
    <property type="term" value="F:peptidase activity"/>
    <property type="evidence" value="ECO:0007669"/>
    <property type="project" value="UniProtKB-KW"/>
</dbReference>
<dbReference type="PROSITE" id="PS00109">
    <property type="entry name" value="PROTEIN_KINASE_TYR"/>
    <property type="match status" value="1"/>
</dbReference>
<evidence type="ECO:0000256" key="10">
    <source>
        <dbReference type="ARBA" id="ARBA00022729"/>
    </source>
</evidence>
<keyword evidence="17 26" id="KW-0695">RNA-directed DNA polymerase</keyword>
<evidence type="ECO:0000256" key="14">
    <source>
        <dbReference type="ARBA" id="ARBA00022777"/>
    </source>
</evidence>
<evidence type="ECO:0000256" key="2">
    <source>
        <dbReference type="ARBA" id="ARBA00012513"/>
    </source>
</evidence>
<organism evidence="26 27">
    <name type="scientific">Corchorus capsularis</name>
    <name type="common">Jute</name>
    <dbReference type="NCBI Taxonomy" id="210143"/>
    <lineage>
        <taxon>Eukaryota</taxon>
        <taxon>Viridiplantae</taxon>
        <taxon>Streptophyta</taxon>
        <taxon>Embryophyta</taxon>
        <taxon>Tracheophyta</taxon>
        <taxon>Spermatophyta</taxon>
        <taxon>Magnoliopsida</taxon>
        <taxon>eudicotyledons</taxon>
        <taxon>Gunneridae</taxon>
        <taxon>Pentapetalae</taxon>
        <taxon>rosids</taxon>
        <taxon>malvids</taxon>
        <taxon>Malvales</taxon>
        <taxon>Malvaceae</taxon>
        <taxon>Grewioideae</taxon>
        <taxon>Apeibeae</taxon>
        <taxon>Corchorus</taxon>
    </lineage>
</organism>
<dbReference type="InterPro" id="IPR011009">
    <property type="entry name" value="Kinase-like_dom_sf"/>
</dbReference>
<dbReference type="SMART" id="SM00365">
    <property type="entry name" value="LRR_SD22"/>
    <property type="match status" value="3"/>
</dbReference>
<dbReference type="InterPro" id="IPR043502">
    <property type="entry name" value="DNA/RNA_pol_sf"/>
</dbReference>
<evidence type="ECO:0000256" key="8">
    <source>
        <dbReference type="ARBA" id="ARBA00022695"/>
    </source>
</evidence>
<keyword evidence="4" id="KW-0433">Leucine-rich repeat</keyword>
<evidence type="ECO:0000256" key="7">
    <source>
        <dbReference type="ARBA" id="ARBA00022692"/>
    </source>
</evidence>
<dbReference type="FunFam" id="3.10.10.10:FF:000007">
    <property type="entry name" value="Retrovirus-related Pol polyprotein from transposon 17.6-like Protein"/>
    <property type="match status" value="1"/>
</dbReference>
<evidence type="ECO:0000256" key="23">
    <source>
        <dbReference type="ARBA" id="ARBA00048679"/>
    </source>
</evidence>
<dbReference type="SUPFAM" id="SSF56672">
    <property type="entry name" value="DNA/RNA polymerases"/>
    <property type="match status" value="1"/>
</dbReference>
<dbReference type="Pfam" id="PF08284">
    <property type="entry name" value="RVP_2"/>
    <property type="match status" value="1"/>
</dbReference>
<dbReference type="CDD" id="cd01647">
    <property type="entry name" value="RT_LTR"/>
    <property type="match status" value="1"/>
</dbReference>
<dbReference type="SMART" id="SM00220">
    <property type="entry name" value="S_TKc"/>
    <property type="match status" value="1"/>
</dbReference>
<evidence type="ECO:0000256" key="16">
    <source>
        <dbReference type="ARBA" id="ARBA00022840"/>
    </source>
</evidence>
<evidence type="ECO:0000256" key="3">
    <source>
        <dbReference type="ARBA" id="ARBA00022527"/>
    </source>
</evidence>
<dbReference type="GO" id="GO:0051707">
    <property type="term" value="P:response to other organism"/>
    <property type="evidence" value="ECO:0007669"/>
    <property type="project" value="UniProtKB-ARBA"/>
</dbReference>
<dbReference type="InterPro" id="IPR043128">
    <property type="entry name" value="Rev_trsase/Diguanyl_cyclase"/>
</dbReference>
<evidence type="ECO:0000256" key="5">
    <source>
        <dbReference type="ARBA" id="ARBA00022670"/>
    </source>
</evidence>
<reference evidence="26 27" key="1">
    <citation type="submission" date="2013-09" db="EMBL/GenBank/DDBJ databases">
        <title>Corchorus capsularis genome sequencing.</title>
        <authorList>
            <person name="Alam M."/>
            <person name="Haque M.S."/>
            <person name="Islam M.S."/>
            <person name="Emdad E.M."/>
            <person name="Islam M.M."/>
            <person name="Ahmed B."/>
            <person name="Halim A."/>
            <person name="Hossen Q.M.M."/>
            <person name="Hossain M.Z."/>
            <person name="Ahmed R."/>
            <person name="Khan M.M."/>
            <person name="Islam R."/>
            <person name="Rashid M.M."/>
            <person name="Khan S.A."/>
            <person name="Rahman M.S."/>
            <person name="Alam M."/>
        </authorList>
    </citation>
    <scope>NUCLEOTIDE SEQUENCE [LARGE SCALE GENOMIC DNA]</scope>
    <source>
        <strain evidence="27">cv. CVL-1</strain>
        <tissue evidence="26">Whole seedling</tissue>
    </source>
</reference>
<proteinExistence type="predicted"/>
<keyword evidence="10" id="KW-0732">Signal</keyword>
<evidence type="ECO:0000256" key="20">
    <source>
        <dbReference type="ARBA" id="ARBA00023170"/>
    </source>
</evidence>
<keyword evidence="15" id="KW-0378">Hydrolase</keyword>
<dbReference type="Proteomes" id="UP000188268">
    <property type="component" value="Unassembled WGS sequence"/>
</dbReference>
<dbReference type="Pfam" id="PF17919">
    <property type="entry name" value="RT_RNaseH_2"/>
    <property type="match status" value="1"/>
</dbReference>
<feature type="domain" description="Reverse transcriptase" evidence="25">
    <location>
        <begin position="551"/>
        <end position="767"/>
    </location>
</feature>
<keyword evidence="13" id="KW-0255">Endonuclease</keyword>
<dbReference type="AlphaFoldDB" id="A0A1R3HER9"/>
<keyword evidence="16" id="KW-0067">ATP-binding</keyword>
<name>A0A1R3HER9_COCAP</name>
<evidence type="ECO:0000313" key="27">
    <source>
        <dbReference type="Proteomes" id="UP000188268"/>
    </source>
</evidence>
<dbReference type="GO" id="GO:0016020">
    <property type="term" value="C:membrane"/>
    <property type="evidence" value="ECO:0007669"/>
    <property type="project" value="UniProtKB-SubCell"/>
</dbReference>
<evidence type="ECO:0000256" key="9">
    <source>
        <dbReference type="ARBA" id="ARBA00022722"/>
    </source>
</evidence>
<keyword evidence="8" id="KW-0548">Nucleotidyltransferase</keyword>
<dbReference type="InterPro" id="IPR000719">
    <property type="entry name" value="Prot_kinase_dom"/>
</dbReference>
<evidence type="ECO:0000313" key="26">
    <source>
        <dbReference type="EMBL" id="OMO68849.1"/>
    </source>
</evidence>